<evidence type="ECO:0000259" key="1">
    <source>
        <dbReference type="Pfam" id="PF24735"/>
    </source>
</evidence>
<dbReference type="RefSeq" id="WP_217065692.1">
    <property type="nucleotide sequence ID" value="NZ_JAHQCS010000079.1"/>
</dbReference>
<protein>
    <submittedName>
        <fullName evidence="3">Uncharacterized protein</fullName>
    </submittedName>
</protein>
<dbReference type="InterPro" id="IPR056130">
    <property type="entry name" value="DUF7713"/>
</dbReference>
<sequence length="186" mass="21778">MNLCERCRRNEVKVVISNEEESHRYCVRCYNKEMEDVLELKLEAHPEFFIVPDSRGVRREFRINQHLHPMGISMEAEESIEYGYKFSVQGELDCNQAELFQQLVDKVKRGLAKTYIKNSVSPTGKPVEYIEHAVVVGRIEYDEGNEDVPIIVIDGKPYTWYQFGRMVNSYEGFQIKVKMIDMVDEV</sequence>
<name>A0ABS6JDE1_9BACI</name>
<reference evidence="3 4" key="1">
    <citation type="submission" date="2021-06" db="EMBL/GenBank/DDBJ databases">
        <title>Bacillus sp. RD4P76, an endophyte from a halophyte.</title>
        <authorList>
            <person name="Sun J.-Q."/>
        </authorList>
    </citation>
    <scope>NUCLEOTIDE SEQUENCE [LARGE SCALE GENOMIC DNA]</scope>
    <source>
        <strain evidence="3 4">CGMCC 1.15917</strain>
    </source>
</reference>
<dbReference type="Pfam" id="PF24735">
    <property type="entry name" value="DUF7686"/>
    <property type="match status" value="1"/>
</dbReference>
<comment type="caution">
    <text evidence="3">The sequence shown here is derived from an EMBL/GenBank/DDBJ whole genome shotgun (WGS) entry which is preliminary data.</text>
</comment>
<feature type="domain" description="DUF7686" evidence="1">
    <location>
        <begin position="46"/>
        <end position="112"/>
    </location>
</feature>
<dbReference type="EMBL" id="JAHQCS010000079">
    <property type="protein sequence ID" value="MBU9711688.1"/>
    <property type="molecule type" value="Genomic_DNA"/>
</dbReference>
<dbReference type="InterPro" id="IPR056103">
    <property type="entry name" value="DUF7686"/>
</dbReference>
<accession>A0ABS6JDE1</accession>
<evidence type="ECO:0000313" key="4">
    <source>
        <dbReference type="Proteomes" id="UP000784880"/>
    </source>
</evidence>
<proteinExistence type="predicted"/>
<feature type="domain" description="DUF7713" evidence="2">
    <location>
        <begin position="116"/>
        <end position="184"/>
    </location>
</feature>
<dbReference type="Proteomes" id="UP000784880">
    <property type="component" value="Unassembled WGS sequence"/>
</dbReference>
<keyword evidence="4" id="KW-1185">Reference proteome</keyword>
<dbReference type="Pfam" id="PF24828">
    <property type="entry name" value="DUF7713"/>
    <property type="match status" value="1"/>
</dbReference>
<organism evidence="3 4">
    <name type="scientific">Evansella tamaricis</name>
    <dbReference type="NCBI Taxonomy" id="2069301"/>
    <lineage>
        <taxon>Bacteria</taxon>
        <taxon>Bacillati</taxon>
        <taxon>Bacillota</taxon>
        <taxon>Bacilli</taxon>
        <taxon>Bacillales</taxon>
        <taxon>Bacillaceae</taxon>
        <taxon>Evansella</taxon>
    </lineage>
</organism>
<evidence type="ECO:0000313" key="3">
    <source>
        <dbReference type="EMBL" id="MBU9711688.1"/>
    </source>
</evidence>
<evidence type="ECO:0000259" key="2">
    <source>
        <dbReference type="Pfam" id="PF24828"/>
    </source>
</evidence>
<gene>
    <name evidence="3" type="ORF">KS419_08065</name>
</gene>